<comment type="caution">
    <text evidence="1">The sequence shown here is derived from an EMBL/GenBank/DDBJ whole genome shotgun (WGS) entry which is preliminary data.</text>
</comment>
<protein>
    <submittedName>
        <fullName evidence="1">Uncharacterized protein</fullName>
    </submittedName>
</protein>
<keyword evidence="2" id="KW-1185">Reference proteome</keyword>
<organism evidence="1 2">
    <name type="scientific">Leucogyrophana mollusca</name>
    <dbReference type="NCBI Taxonomy" id="85980"/>
    <lineage>
        <taxon>Eukaryota</taxon>
        <taxon>Fungi</taxon>
        <taxon>Dikarya</taxon>
        <taxon>Basidiomycota</taxon>
        <taxon>Agaricomycotina</taxon>
        <taxon>Agaricomycetes</taxon>
        <taxon>Agaricomycetidae</taxon>
        <taxon>Boletales</taxon>
        <taxon>Boletales incertae sedis</taxon>
        <taxon>Leucogyrophana</taxon>
    </lineage>
</organism>
<name>A0ACB8BWA6_9AGAM</name>
<reference evidence="1" key="1">
    <citation type="journal article" date="2021" name="New Phytol.">
        <title>Evolutionary innovations through gain and loss of genes in the ectomycorrhizal Boletales.</title>
        <authorList>
            <person name="Wu G."/>
            <person name="Miyauchi S."/>
            <person name="Morin E."/>
            <person name="Kuo A."/>
            <person name="Drula E."/>
            <person name="Varga T."/>
            <person name="Kohler A."/>
            <person name="Feng B."/>
            <person name="Cao Y."/>
            <person name="Lipzen A."/>
            <person name="Daum C."/>
            <person name="Hundley H."/>
            <person name="Pangilinan J."/>
            <person name="Johnson J."/>
            <person name="Barry K."/>
            <person name="LaButti K."/>
            <person name="Ng V."/>
            <person name="Ahrendt S."/>
            <person name="Min B."/>
            <person name="Choi I.G."/>
            <person name="Park H."/>
            <person name="Plett J.M."/>
            <person name="Magnuson J."/>
            <person name="Spatafora J.W."/>
            <person name="Nagy L.G."/>
            <person name="Henrissat B."/>
            <person name="Grigoriev I.V."/>
            <person name="Yang Z.L."/>
            <person name="Xu J."/>
            <person name="Martin F.M."/>
        </authorList>
    </citation>
    <scope>NUCLEOTIDE SEQUENCE</scope>
    <source>
        <strain evidence="1">KUC20120723A-06</strain>
    </source>
</reference>
<dbReference type="EMBL" id="MU266344">
    <property type="protein sequence ID" value="KAH7929132.1"/>
    <property type="molecule type" value="Genomic_DNA"/>
</dbReference>
<evidence type="ECO:0000313" key="2">
    <source>
        <dbReference type="Proteomes" id="UP000790709"/>
    </source>
</evidence>
<sequence length="317" mass="34767">MSSNATGPDSTLAYLVGPQVMGLFFNWGLLGVLSVQTVVYHVSFPHDTVAVKTLVYGIYVVEFVQTVLVTHDAFHWLVYSWGNLEGLEAINLSWFDVPVMAGCISTAVQLFFCWRIRVLGNMKVLPLIIAMFSVTQGISAITSGFMVLKIGTFAEINKILPVTTVWLVGSAIADVLIAGTMTYLLITLKSPFPRTDRVVNRLIRLIVETGILTATCAILDLVLFIVFQHNNLHTCPATTLAKLYSNTLLVIFNNRAFVTKSGVHQLTCATQEEGRCAASSDPTVERPGFGHTFMVNANVTDNDIPLDELEGRKIPVL</sequence>
<proteinExistence type="predicted"/>
<dbReference type="Proteomes" id="UP000790709">
    <property type="component" value="Unassembled WGS sequence"/>
</dbReference>
<gene>
    <name evidence="1" type="ORF">BV22DRAFT_1081427</name>
</gene>
<accession>A0ACB8BWA6</accession>
<evidence type="ECO:0000313" key="1">
    <source>
        <dbReference type="EMBL" id="KAH7929132.1"/>
    </source>
</evidence>